<proteinExistence type="predicted"/>
<evidence type="ECO:0000313" key="3">
    <source>
        <dbReference type="EMBL" id="PJF19256.1"/>
    </source>
</evidence>
<gene>
    <name evidence="3" type="ORF">PSACC_00930</name>
</gene>
<name>A0A2H9TNE5_9FUNG</name>
<dbReference type="Proteomes" id="UP000240830">
    <property type="component" value="Unassembled WGS sequence"/>
</dbReference>
<feature type="transmembrane region" description="Helical" evidence="2">
    <location>
        <begin position="15"/>
        <end position="39"/>
    </location>
</feature>
<dbReference type="AlphaFoldDB" id="A0A2H9TNE5"/>
<keyword evidence="2" id="KW-1133">Transmembrane helix</keyword>
<evidence type="ECO:0000256" key="1">
    <source>
        <dbReference type="SAM" id="MobiDB-lite"/>
    </source>
</evidence>
<sequence length="357" mass="38457">MDGVYAQFKRFLSKYGLGLLVIGLFFALVLTILLAILVWMHRERRKQERIDDRRNSMDLLEKGQQEMRPRRDSESSSTEPAVLVAEEINDQGLTMSSAESAFKTTSPVTATKTASPDEAVIKPDSPASVTKAALPVFAVKKASPDTAEREAPGSLDEGCTQEPASAGFSELSNSDSAPDDLPSRSEPPLPSVPDSDENGAEAPQTRLKSPISTKSQVTKAHQTRLQSPISTESHIISDEESSRVSTQTGMDPEATKPIQSTVFQVDGGRPEDPPKSRSGWGRTGAAVVCVSANICGCRDDDCANSPPTRPNREKVSEARASSGRIYAATDSGRALETGNSSRIEFTNRHDAGQLFYG</sequence>
<keyword evidence="4" id="KW-1185">Reference proteome</keyword>
<reference evidence="3 4" key="1">
    <citation type="submission" date="2016-10" db="EMBL/GenBank/DDBJ databases">
        <title>The genome of Paramicrosporidium saccamoebae is the missing link in understanding Cryptomycota and Microsporidia evolution.</title>
        <authorList>
            <person name="Quandt C.A."/>
            <person name="Beaudet D."/>
            <person name="Corsaro D."/>
            <person name="Michel R."/>
            <person name="Corradi N."/>
            <person name="James T."/>
        </authorList>
    </citation>
    <scope>NUCLEOTIDE SEQUENCE [LARGE SCALE GENOMIC DNA]</scope>
    <source>
        <strain evidence="3 4">KSL3</strain>
    </source>
</reference>
<feature type="region of interest" description="Disordered" evidence="1">
    <location>
        <begin position="54"/>
        <end position="80"/>
    </location>
</feature>
<feature type="region of interest" description="Disordered" evidence="1">
    <location>
        <begin position="100"/>
        <end position="126"/>
    </location>
</feature>
<dbReference type="EMBL" id="MTSL01000072">
    <property type="protein sequence ID" value="PJF19256.1"/>
    <property type="molecule type" value="Genomic_DNA"/>
</dbReference>
<feature type="region of interest" description="Disordered" evidence="1">
    <location>
        <begin position="141"/>
        <end position="281"/>
    </location>
</feature>
<evidence type="ECO:0000256" key="2">
    <source>
        <dbReference type="SAM" id="Phobius"/>
    </source>
</evidence>
<evidence type="ECO:0000313" key="4">
    <source>
        <dbReference type="Proteomes" id="UP000240830"/>
    </source>
</evidence>
<comment type="caution">
    <text evidence="3">The sequence shown here is derived from an EMBL/GenBank/DDBJ whole genome shotgun (WGS) entry which is preliminary data.</text>
</comment>
<feature type="region of interest" description="Disordered" evidence="1">
    <location>
        <begin position="303"/>
        <end position="323"/>
    </location>
</feature>
<organism evidence="3 4">
    <name type="scientific">Paramicrosporidium saccamoebae</name>
    <dbReference type="NCBI Taxonomy" id="1246581"/>
    <lineage>
        <taxon>Eukaryota</taxon>
        <taxon>Fungi</taxon>
        <taxon>Fungi incertae sedis</taxon>
        <taxon>Cryptomycota</taxon>
        <taxon>Cryptomycota incertae sedis</taxon>
        <taxon>Paramicrosporidium</taxon>
    </lineage>
</organism>
<feature type="compositionally biased region" description="Polar residues" evidence="1">
    <location>
        <begin position="100"/>
        <end position="114"/>
    </location>
</feature>
<feature type="compositionally biased region" description="Basic and acidic residues" evidence="1">
    <location>
        <begin position="142"/>
        <end position="151"/>
    </location>
</feature>
<feature type="compositionally biased region" description="Polar residues" evidence="1">
    <location>
        <begin position="206"/>
        <end position="234"/>
    </location>
</feature>
<feature type="compositionally biased region" description="Basic and acidic residues" evidence="1">
    <location>
        <begin position="54"/>
        <end position="74"/>
    </location>
</feature>
<keyword evidence="2" id="KW-0472">Membrane</keyword>
<accession>A0A2H9TNE5</accession>
<keyword evidence="2" id="KW-0812">Transmembrane</keyword>
<protein>
    <submittedName>
        <fullName evidence="3">Uncharacterized protein</fullName>
    </submittedName>
</protein>